<feature type="transmembrane region" description="Helical" evidence="6">
    <location>
        <begin position="17"/>
        <end position="40"/>
    </location>
</feature>
<evidence type="ECO:0000256" key="4">
    <source>
        <dbReference type="ARBA" id="ARBA00022989"/>
    </source>
</evidence>
<reference evidence="7 8" key="1">
    <citation type="submission" date="2024-03" db="EMBL/GenBank/DDBJ databases">
        <title>The Acrasis kona genome and developmental transcriptomes reveal deep origins of eukaryotic multicellular pathways.</title>
        <authorList>
            <person name="Sheikh S."/>
            <person name="Fu C.-J."/>
            <person name="Brown M.W."/>
            <person name="Baldauf S.L."/>
        </authorList>
    </citation>
    <scope>NUCLEOTIDE SEQUENCE [LARGE SCALE GENOMIC DNA]</scope>
    <source>
        <strain evidence="7 8">ATCC MYA-3509</strain>
    </source>
</reference>
<keyword evidence="3 6" id="KW-0812">Transmembrane</keyword>
<keyword evidence="4 6" id="KW-1133">Transmembrane helix</keyword>
<evidence type="ECO:0000313" key="8">
    <source>
        <dbReference type="Proteomes" id="UP001431209"/>
    </source>
</evidence>
<feature type="transmembrane region" description="Helical" evidence="6">
    <location>
        <begin position="52"/>
        <end position="69"/>
    </location>
</feature>
<dbReference type="InterPro" id="IPR000612">
    <property type="entry name" value="PMP3"/>
</dbReference>
<proteinExistence type="inferred from homology"/>
<keyword evidence="8" id="KW-1185">Reference proteome</keyword>
<evidence type="ECO:0000256" key="3">
    <source>
        <dbReference type="ARBA" id="ARBA00022692"/>
    </source>
</evidence>
<evidence type="ECO:0000256" key="1">
    <source>
        <dbReference type="ARBA" id="ARBA00004370"/>
    </source>
</evidence>
<gene>
    <name evidence="7" type="ORF">AKO1_013313</name>
</gene>
<dbReference type="EMBL" id="JAOPGA020000826">
    <property type="protein sequence ID" value="KAL0482195.1"/>
    <property type="molecule type" value="Genomic_DNA"/>
</dbReference>
<dbReference type="Pfam" id="PF01679">
    <property type="entry name" value="Pmp3"/>
    <property type="match status" value="1"/>
</dbReference>
<comment type="subcellular location">
    <subcellularLocation>
        <location evidence="1">Membrane</location>
    </subcellularLocation>
</comment>
<comment type="caution">
    <text evidence="7">The sequence shown here is derived from an EMBL/GenBank/DDBJ whole genome shotgun (WGS) entry which is preliminary data.</text>
</comment>
<comment type="similarity">
    <text evidence="2">Belongs to the UPF0057 (PMP3) family.</text>
</comment>
<accession>A0AAW2YYF3</accession>
<dbReference type="GO" id="GO:0016020">
    <property type="term" value="C:membrane"/>
    <property type="evidence" value="ECO:0007669"/>
    <property type="project" value="UniProtKB-SubCell"/>
</dbReference>
<protein>
    <submittedName>
        <fullName evidence="7">Uncharacterized protein</fullName>
    </submittedName>
</protein>
<dbReference type="Proteomes" id="UP001431209">
    <property type="component" value="Unassembled WGS sequence"/>
</dbReference>
<sequence length="95" mass="11107">MTFWENDNFKTLKENTFLFHVVTFLLCFFAPPLACYLIMVRPQYRYRFDNEARCWVILLLNVFLCFLAWAPGVIFALVMYVFVAIGGCLYNAGNA</sequence>
<name>A0AAW2YYF3_9EUKA</name>
<dbReference type="AlphaFoldDB" id="A0AAW2YYF3"/>
<evidence type="ECO:0000313" key="7">
    <source>
        <dbReference type="EMBL" id="KAL0482195.1"/>
    </source>
</evidence>
<evidence type="ECO:0000256" key="6">
    <source>
        <dbReference type="SAM" id="Phobius"/>
    </source>
</evidence>
<keyword evidence="5 6" id="KW-0472">Membrane</keyword>
<organism evidence="7 8">
    <name type="scientific">Acrasis kona</name>
    <dbReference type="NCBI Taxonomy" id="1008807"/>
    <lineage>
        <taxon>Eukaryota</taxon>
        <taxon>Discoba</taxon>
        <taxon>Heterolobosea</taxon>
        <taxon>Tetramitia</taxon>
        <taxon>Eutetramitia</taxon>
        <taxon>Acrasidae</taxon>
        <taxon>Acrasis</taxon>
    </lineage>
</organism>
<evidence type="ECO:0000256" key="5">
    <source>
        <dbReference type="ARBA" id="ARBA00023136"/>
    </source>
</evidence>
<evidence type="ECO:0000256" key="2">
    <source>
        <dbReference type="ARBA" id="ARBA00009530"/>
    </source>
</evidence>